<evidence type="ECO:0000256" key="2">
    <source>
        <dbReference type="SAM" id="MobiDB-lite"/>
    </source>
</evidence>
<gene>
    <name evidence="4" type="ORF">Sste5346_005048</name>
</gene>
<dbReference type="PANTHER" id="PTHR46910">
    <property type="entry name" value="TRANSCRIPTION FACTOR PDR1"/>
    <property type="match status" value="1"/>
</dbReference>
<dbReference type="PANTHER" id="PTHR46910:SF13">
    <property type="entry name" value="SPECIFIC TRANSCRIPTION FACTOR, PUTATIVE (AFU_ORTHOLOGUE AFUA_4G06190)-RELATED"/>
    <property type="match status" value="1"/>
</dbReference>
<keyword evidence="1" id="KW-0539">Nucleus</keyword>
<accession>A0ABR3Z6P2</accession>
<feature type="compositionally biased region" description="Polar residues" evidence="2">
    <location>
        <begin position="175"/>
        <end position="195"/>
    </location>
</feature>
<dbReference type="SMART" id="SM00906">
    <property type="entry name" value="Fungal_trans"/>
    <property type="match status" value="1"/>
</dbReference>
<evidence type="ECO:0000256" key="1">
    <source>
        <dbReference type="ARBA" id="ARBA00023242"/>
    </source>
</evidence>
<sequence>MAASSSDAAMSNLRKRRTPYTTNQNRSSTGAATKERSQTSDQISNPDQHPPQSTGIRSSVSVPASEPTEPAASFQLRPTSLDYYLRLAEKRLGALSPDETVSSPPEGRPPIIGERTIRTLSEARKRDCPGAALAAFSLDHWKGILQIWAEEVGFQYPFIDTDTLAHDIVGASRENVQQNTSPASGNSVTASTPGTNHRRHVEDTAIMILVVVAILVDPTLVSTANPLAEAIYRDVLIRTHIADVDRDDVSLMTVAASYFFLSDREVLAWRAISGVMRLLQEERVLQNYDEPHASAVASSVAAGDDRLYWSAFTMERRFSFSTGLPFAVRDTDIQHWPHFSDTSISTAYLKSMVDYCRISSEVRKLILLPAAPPAPYALTATRDFLDFRVVQWQKNLPAALVFRGVGDTFDPTRERRGEYRLRLILYLRGSQMRTVIHRKSGLAALSSGTANTTAFDPASANILALIAQDTIRILVALARDTDIYHAQHKTFNHFLETALTSLLLCAGTTQSTAFMSFLPDVMEAMALVERLSVHSPITRALAMKLRGVQNVVNAFRARVEQQAAAAQAKGDKEANGEIQDGPLTQPAILPAQEFFLNHHGQNGQQGQRGQPGIPDQTIPGLARPTTLDPSVEVPVLPPMSGQRLSFELGRFFPPDLPSQSVGSGNNGANGTNAAGPPPTNHGVDFLPPFDVNSPMFDFLGVGNILDDYENFAF</sequence>
<dbReference type="CDD" id="cd12148">
    <property type="entry name" value="fungal_TF_MHR"/>
    <property type="match status" value="1"/>
</dbReference>
<feature type="compositionally biased region" description="Low complexity" evidence="2">
    <location>
        <begin position="600"/>
        <end position="612"/>
    </location>
</feature>
<evidence type="ECO:0000313" key="4">
    <source>
        <dbReference type="EMBL" id="KAL1895949.1"/>
    </source>
</evidence>
<comment type="caution">
    <text evidence="4">The sequence shown here is derived from an EMBL/GenBank/DDBJ whole genome shotgun (WGS) entry which is preliminary data.</text>
</comment>
<organism evidence="4 5">
    <name type="scientific">Sporothrix stenoceras</name>
    <dbReference type="NCBI Taxonomy" id="5173"/>
    <lineage>
        <taxon>Eukaryota</taxon>
        <taxon>Fungi</taxon>
        <taxon>Dikarya</taxon>
        <taxon>Ascomycota</taxon>
        <taxon>Pezizomycotina</taxon>
        <taxon>Sordariomycetes</taxon>
        <taxon>Sordariomycetidae</taxon>
        <taxon>Ophiostomatales</taxon>
        <taxon>Ophiostomataceae</taxon>
        <taxon>Sporothrix</taxon>
    </lineage>
</organism>
<dbReference type="Proteomes" id="UP001583186">
    <property type="component" value="Unassembled WGS sequence"/>
</dbReference>
<dbReference type="InterPro" id="IPR050987">
    <property type="entry name" value="AtrR-like"/>
</dbReference>
<feature type="compositionally biased region" description="Low complexity" evidence="2">
    <location>
        <begin position="1"/>
        <end position="11"/>
    </location>
</feature>
<feature type="domain" description="Xylanolytic transcriptional activator regulatory" evidence="3">
    <location>
        <begin position="268"/>
        <end position="343"/>
    </location>
</feature>
<protein>
    <recommendedName>
        <fullName evidence="3">Xylanolytic transcriptional activator regulatory domain-containing protein</fullName>
    </recommendedName>
</protein>
<dbReference type="InterPro" id="IPR007219">
    <property type="entry name" value="XnlR_reg_dom"/>
</dbReference>
<dbReference type="EMBL" id="JAWCUI010000025">
    <property type="protein sequence ID" value="KAL1895949.1"/>
    <property type="molecule type" value="Genomic_DNA"/>
</dbReference>
<evidence type="ECO:0000313" key="5">
    <source>
        <dbReference type="Proteomes" id="UP001583186"/>
    </source>
</evidence>
<keyword evidence="5" id="KW-1185">Reference proteome</keyword>
<name>A0ABR3Z6P2_9PEZI</name>
<feature type="compositionally biased region" description="Polar residues" evidence="2">
    <location>
        <begin position="19"/>
        <end position="31"/>
    </location>
</feature>
<feature type="region of interest" description="Disordered" evidence="2">
    <location>
        <begin position="175"/>
        <end position="196"/>
    </location>
</feature>
<feature type="compositionally biased region" description="Polar residues" evidence="2">
    <location>
        <begin position="39"/>
        <end position="62"/>
    </location>
</feature>
<reference evidence="4 5" key="1">
    <citation type="journal article" date="2024" name="IMA Fungus">
        <title>IMA Genome - F19 : A genome assembly and annotation guide to empower mycologists, including annotated draft genome sequences of Ceratocystis pirilliformis, Diaporthe australafricana, Fusarium ophioides, Paecilomyces lecythidis, and Sporothrix stenoceras.</title>
        <authorList>
            <person name="Aylward J."/>
            <person name="Wilson A.M."/>
            <person name="Visagie C.M."/>
            <person name="Spraker J."/>
            <person name="Barnes I."/>
            <person name="Buitendag C."/>
            <person name="Ceriani C."/>
            <person name="Del Mar Angel L."/>
            <person name="du Plessis D."/>
            <person name="Fuchs T."/>
            <person name="Gasser K."/>
            <person name="Kramer D."/>
            <person name="Li W."/>
            <person name="Munsamy K."/>
            <person name="Piso A."/>
            <person name="Price J.L."/>
            <person name="Sonnekus B."/>
            <person name="Thomas C."/>
            <person name="van der Nest A."/>
            <person name="van Dijk A."/>
            <person name="van Heerden A."/>
            <person name="van Vuuren N."/>
            <person name="Yilmaz N."/>
            <person name="Duong T.A."/>
            <person name="van der Merwe N.A."/>
            <person name="Wingfield M.J."/>
            <person name="Wingfield B.D."/>
        </authorList>
    </citation>
    <scope>NUCLEOTIDE SEQUENCE [LARGE SCALE GENOMIC DNA]</scope>
    <source>
        <strain evidence="4 5">CMW 5346</strain>
    </source>
</reference>
<feature type="region of interest" description="Disordered" evidence="2">
    <location>
        <begin position="1"/>
        <end position="75"/>
    </location>
</feature>
<proteinExistence type="predicted"/>
<feature type="region of interest" description="Disordered" evidence="2">
    <location>
        <begin position="599"/>
        <end position="623"/>
    </location>
</feature>
<evidence type="ECO:0000259" key="3">
    <source>
        <dbReference type="SMART" id="SM00906"/>
    </source>
</evidence>